<evidence type="ECO:0000313" key="9">
    <source>
        <dbReference type="EMBL" id="WWQ61555.1"/>
    </source>
</evidence>
<dbReference type="InterPro" id="IPR036237">
    <property type="entry name" value="Xyl_isomerase-like_sf"/>
</dbReference>
<dbReference type="PROSITE" id="PS00729">
    <property type="entry name" value="AP_NUCLEASE_F2_1"/>
    <property type="match status" value="1"/>
</dbReference>
<dbReference type="CDD" id="cd00019">
    <property type="entry name" value="AP2Ec"/>
    <property type="match status" value="1"/>
</dbReference>
<dbReference type="InterPro" id="IPR013022">
    <property type="entry name" value="Xyl_isomerase-like_TIM-brl"/>
</dbReference>
<keyword evidence="10" id="KW-1185">Reference proteome</keyword>
<feature type="domain" description="Xylose isomerase-like TIM barrel" evidence="8">
    <location>
        <begin position="25"/>
        <end position="269"/>
    </location>
</feature>
<dbReference type="EC" id="3.1.21.2" evidence="9"/>
<dbReference type="GO" id="GO:0006284">
    <property type="term" value="P:base-excision repair"/>
    <property type="evidence" value="ECO:0007669"/>
    <property type="project" value="TreeGrafter"/>
</dbReference>
<evidence type="ECO:0000256" key="4">
    <source>
        <dbReference type="ARBA" id="ARBA00022763"/>
    </source>
</evidence>
<organism evidence="9 10">
    <name type="scientific">Sulfolobus tengchongensis</name>
    <dbReference type="NCBI Taxonomy" id="207809"/>
    <lineage>
        <taxon>Archaea</taxon>
        <taxon>Thermoproteota</taxon>
        <taxon>Thermoprotei</taxon>
        <taxon>Sulfolobales</taxon>
        <taxon>Sulfolobaceae</taxon>
        <taxon>Sulfolobus</taxon>
    </lineage>
</organism>
<keyword evidence="3" id="KW-0479">Metal-binding</keyword>
<dbReference type="GeneID" id="89336231"/>
<dbReference type="PANTHER" id="PTHR21445">
    <property type="entry name" value="ENDONUCLEASE IV ENDODEOXYRIBONUCLEASE IV"/>
    <property type="match status" value="1"/>
</dbReference>
<dbReference type="SMART" id="SM00518">
    <property type="entry name" value="AP2Ec"/>
    <property type="match status" value="1"/>
</dbReference>
<evidence type="ECO:0000256" key="7">
    <source>
        <dbReference type="ARBA" id="ARBA00023204"/>
    </source>
</evidence>
<dbReference type="Proteomes" id="UP001432202">
    <property type="component" value="Chromosome"/>
</dbReference>
<dbReference type="AlphaFoldDB" id="A0AAX4L4I1"/>
<dbReference type="GO" id="GO:0003906">
    <property type="term" value="F:DNA-(apurinic or apyrimidinic site) endonuclease activity"/>
    <property type="evidence" value="ECO:0007669"/>
    <property type="project" value="TreeGrafter"/>
</dbReference>
<evidence type="ECO:0000256" key="5">
    <source>
        <dbReference type="ARBA" id="ARBA00022801"/>
    </source>
</evidence>
<dbReference type="GO" id="GO:0008081">
    <property type="term" value="F:phosphoric diester hydrolase activity"/>
    <property type="evidence" value="ECO:0007669"/>
    <property type="project" value="TreeGrafter"/>
</dbReference>
<dbReference type="InterPro" id="IPR018246">
    <property type="entry name" value="AP_endonuc_F2_Zn_BS"/>
</dbReference>
<dbReference type="Gene3D" id="3.20.20.150">
    <property type="entry name" value="Divalent-metal-dependent TIM barrel enzymes"/>
    <property type="match status" value="1"/>
</dbReference>
<accession>A0AAX4L4I1</accession>
<dbReference type="Pfam" id="PF01261">
    <property type="entry name" value="AP_endonuc_2"/>
    <property type="match status" value="1"/>
</dbReference>
<keyword evidence="4" id="KW-0227">DNA damage</keyword>
<keyword evidence="7" id="KW-0234">DNA repair</keyword>
<gene>
    <name evidence="9" type="ORF">V6M85_05645</name>
</gene>
<comment type="similarity">
    <text evidence="2">Belongs to the AP endonuclease 2 family.</text>
</comment>
<evidence type="ECO:0000256" key="1">
    <source>
        <dbReference type="ARBA" id="ARBA00001947"/>
    </source>
</evidence>
<dbReference type="SUPFAM" id="SSF51658">
    <property type="entry name" value="Xylose isomerase-like"/>
    <property type="match status" value="1"/>
</dbReference>
<evidence type="ECO:0000256" key="3">
    <source>
        <dbReference type="ARBA" id="ARBA00022723"/>
    </source>
</evidence>
<reference evidence="9 10" key="1">
    <citation type="submission" date="2024-02" db="EMBL/GenBank/DDBJ databases">
        <title>STSV induces naive adaptation in Sulfolobus.</title>
        <authorList>
            <person name="Xiang X."/>
            <person name="Song M."/>
        </authorList>
    </citation>
    <scope>NUCLEOTIDE SEQUENCE [LARGE SCALE GENOMIC DNA]</scope>
    <source>
        <strain evidence="9 10">RT2</strain>
    </source>
</reference>
<comment type="cofactor">
    <cofactor evidence="1">
        <name>Zn(2+)</name>
        <dbReference type="ChEBI" id="CHEBI:29105"/>
    </cofactor>
</comment>
<sequence length="277" mass="30930">MVKIYLGPAGVPHSAKKKNTIDGIKTVKELGLNAMEVEFVQGVRMSRETAEETGQVAKELGIRLSVHAPYFINLCSEEKEKVEASKQRILDTADRAELMGADAIAIHIAFYGKMEPEECYQKVKTELGDVIDKAKEMGIKNVKFGVETMAKETAFGTLDEVISISKELNGVIPYIDWAHTFARQGGKIDYGEIIDRLISELGLTHINSHFESLVFRNGKYVDEHVPIDANAPPFEPLAKELLKRDNLSITLICESPELERDALKMKEVLTKLGYEFS</sequence>
<dbReference type="GO" id="GO:0008833">
    <property type="term" value="F:deoxyribonuclease IV (phage-T4-induced) activity"/>
    <property type="evidence" value="ECO:0007669"/>
    <property type="project" value="UniProtKB-EC"/>
</dbReference>
<proteinExistence type="inferred from homology"/>
<evidence type="ECO:0000313" key="10">
    <source>
        <dbReference type="Proteomes" id="UP001432202"/>
    </source>
</evidence>
<name>A0AAX4L4I1_9CREN</name>
<evidence type="ECO:0000259" key="8">
    <source>
        <dbReference type="Pfam" id="PF01261"/>
    </source>
</evidence>
<dbReference type="RefSeq" id="WP_338604073.1">
    <property type="nucleotide sequence ID" value="NZ_CP146016.1"/>
</dbReference>
<keyword evidence="5 9" id="KW-0378">Hydrolase</keyword>
<keyword evidence="6" id="KW-0862">Zinc</keyword>
<evidence type="ECO:0000256" key="6">
    <source>
        <dbReference type="ARBA" id="ARBA00022833"/>
    </source>
</evidence>
<dbReference type="GO" id="GO:0003677">
    <property type="term" value="F:DNA binding"/>
    <property type="evidence" value="ECO:0007669"/>
    <property type="project" value="InterPro"/>
</dbReference>
<dbReference type="EMBL" id="CP146016">
    <property type="protein sequence ID" value="WWQ61555.1"/>
    <property type="molecule type" value="Genomic_DNA"/>
</dbReference>
<protein>
    <submittedName>
        <fullName evidence="9">Deoxyribonuclease IV</fullName>
        <ecNumber evidence="9">3.1.21.2</ecNumber>
    </submittedName>
</protein>
<evidence type="ECO:0000256" key="2">
    <source>
        <dbReference type="ARBA" id="ARBA00005340"/>
    </source>
</evidence>
<dbReference type="PANTHER" id="PTHR21445:SF0">
    <property type="entry name" value="APURINIC-APYRIMIDINIC ENDONUCLEASE"/>
    <property type="match status" value="1"/>
</dbReference>
<dbReference type="FunFam" id="3.20.20.150:FF:000017">
    <property type="entry name" value="Endonuclease IV related protein"/>
    <property type="match status" value="1"/>
</dbReference>
<dbReference type="GO" id="GO:0008270">
    <property type="term" value="F:zinc ion binding"/>
    <property type="evidence" value="ECO:0007669"/>
    <property type="project" value="InterPro"/>
</dbReference>
<dbReference type="InterPro" id="IPR001719">
    <property type="entry name" value="AP_endonuc_2"/>
</dbReference>